<dbReference type="Gene3D" id="1.10.3720.10">
    <property type="entry name" value="MetI-like"/>
    <property type="match status" value="1"/>
</dbReference>
<accession>A0ABW5S3R5</accession>
<proteinExistence type="inferred from homology"/>
<comment type="similarity">
    <text evidence="6">Belongs to the binding-protein-dependent transport system permease family.</text>
</comment>
<comment type="caution">
    <text evidence="8">The sequence shown here is derived from an EMBL/GenBank/DDBJ whole genome shotgun (WGS) entry which is preliminary data.</text>
</comment>
<protein>
    <submittedName>
        <fullName evidence="8">ABC transporter permease</fullName>
    </submittedName>
</protein>
<name>A0ABW5S3R5_9BACL</name>
<keyword evidence="2 6" id="KW-0813">Transport</keyword>
<dbReference type="PROSITE" id="PS50928">
    <property type="entry name" value="ABC_TM1"/>
    <property type="match status" value="1"/>
</dbReference>
<keyword evidence="9" id="KW-1185">Reference proteome</keyword>
<dbReference type="SUPFAM" id="SSF161098">
    <property type="entry name" value="MetI-like"/>
    <property type="match status" value="1"/>
</dbReference>
<evidence type="ECO:0000256" key="6">
    <source>
        <dbReference type="RuleBase" id="RU363032"/>
    </source>
</evidence>
<dbReference type="PANTHER" id="PTHR30177">
    <property type="entry name" value="GLYCINE BETAINE/L-PROLINE TRANSPORT SYSTEM PERMEASE PROTEIN PROW"/>
    <property type="match status" value="1"/>
</dbReference>
<dbReference type="Pfam" id="PF00528">
    <property type="entry name" value="BPD_transp_1"/>
    <property type="match status" value="1"/>
</dbReference>
<evidence type="ECO:0000256" key="3">
    <source>
        <dbReference type="ARBA" id="ARBA00022692"/>
    </source>
</evidence>
<gene>
    <name evidence="8" type="ORF">ACFSUE_11355</name>
</gene>
<sequence length="210" mass="22292">MIDYIQNNYLEVTTLFLQHIELTAMTLFIALVIAFPAGIVLAKNKYIASVIMPVLSVIYTIPSLAMFALLIPVFGLGFVPAVIALVAYCQLILVRNVVAGFHSVEPSIIEAGKGMGLNSWQLFSKIELVIALPTILGGMRIAAVSVIGIATVASWINAGGLGVILFQGLYNGNIPAILWGTLLVASLAIFVNYFLSVLESAALAKAKGAI</sequence>
<evidence type="ECO:0000256" key="4">
    <source>
        <dbReference type="ARBA" id="ARBA00022989"/>
    </source>
</evidence>
<dbReference type="CDD" id="cd06261">
    <property type="entry name" value="TM_PBP2"/>
    <property type="match status" value="1"/>
</dbReference>
<evidence type="ECO:0000256" key="2">
    <source>
        <dbReference type="ARBA" id="ARBA00022448"/>
    </source>
</evidence>
<reference evidence="9" key="1">
    <citation type="journal article" date="2019" name="Int. J. Syst. Evol. Microbiol.">
        <title>The Global Catalogue of Microorganisms (GCM) 10K type strain sequencing project: providing services to taxonomists for standard genome sequencing and annotation.</title>
        <authorList>
            <consortium name="The Broad Institute Genomics Platform"/>
            <consortium name="The Broad Institute Genome Sequencing Center for Infectious Disease"/>
            <person name="Wu L."/>
            <person name="Ma J."/>
        </authorList>
    </citation>
    <scope>NUCLEOTIDE SEQUENCE [LARGE SCALE GENOMIC DNA]</scope>
    <source>
        <strain evidence="9">TISTR 2466</strain>
    </source>
</reference>
<dbReference type="Proteomes" id="UP001597399">
    <property type="component" value="Unassembled WGS sequence"/>
</dbReference>
<evidence type="ECO:0000256" key="1">
    <source>
        <dbReference type="ARBA" id="ARBA00004141"/>
    </source>
</evidence>
<comment type="subcellular location">
    <subcellularLocation>
        <location evidence="6">Cell membrane</location>
        <topology evidence="6">Multi-pass membrane protein</topology>
    </subcellularLocation>
    <subcellularLocation>
        <location evidence="1">Membrane</location>
        <topology evidence="1">Multi-pass membrane protein</topology>
    </subcellularLocation>
</comment>
<keyword evidence="5 6" id="KW-0472">Membrane</keyword>
<dbReference type="InterPro" id="IPR035906">
    <property type="entry name" value="MetI-like_sf"/>
</dbReference>
<dbReference type="RefSeq" id="WP_253057772.1">
    <property type="nucleotide sequence ID" value="NZ_JAMXWM010000001.1"/>
</dbReference>
<evidence type="ECO:0000313" key="8">
    <source>
        <dbReference type="EMBL" id="MFD2694218.1"/>
    </source>
</evidence>
<organism evidence="8 9">
    <name type="scientific">Sporolactobacillus shoreicorticis</name>
    <dbReference type="NCBI Taxonomy" id="1923877"/>
    <lineage>
        <taxon>Bacteria</taxon>
        <taxon>Bacillati</taxon>
        <taxon>Bacillota</taxon>
        <taxon>Bacilli</taxon>
        <taxon>Bacillales</taxon>
        <taxon>Sporolactobacillaceae</taxon>
        <taxon>Sporolactobacillus</taxon>
    </lineage>
</organism>
<feature type="transmembrane region" description="Helical" evidence="6">
    <location>
        <begin position="128"/>
        <end position="156"/>
    </location>
</feature>
<feature type="transmembrane region" description="Helical" evidence="6">
    <location>
        <begin position="77"/>
        <end position="98"/>
    </location>
</feature>
<feature type="transmembrane region" description="Helical" evidence="6">
    <location>
        <begin position="49"/>
        <end position="71"/>
    </location>
</feature>
<evidence type="ECO:0000259" key="7">
    <source>
        <dbReference type="PROSITE" id="PS50928"/>
    </source>
</evidence>
<feature type="transmembrane region" description="Helical" evidence="6">
    <location>
        <begin position="176"/>
        <end position="195"/>
    </location>
</feature>
<keyword evidence="4 6" id="KW-1133">Transmembrane helix</keyword>
<keyword evidence="3 6" id="KW-0812">Transmembrane</keyword>
<evidence type="ECO:0000256" key="5">
    <source>
        <dbReference type="ARBA" id="ARBA00023136"/>
    </source>
</evidence>
<feature type="domain" description="ABC transmembrane type-1" evidence="7">
    <location>
        <begin position="16"/>
        <end position="195"/>
    </location>
</feature>
<dbReference type="PANTHER" id="PTHR30177:SF4">
    <property type="entry name" value="OSMOPROTECTANT IMPORT PERMEASE PROTEIN OSMW"/>
    <property type="match status" value="1"/>
</dbReference>
<dbReference type="InterPro" id="IPR000515">
    <property type="entry name" value="MetI-like"/>
</dbReference>
<dbReference type="InterPro" id="IPR051204">
    <property type="entry name" value="ABC_transp_perm/SBD"/>
</dbReference>
<feature type="transmembrane region" description="Helical" evidence="6">
    <location>
        <begin position="20"/>
        <end position="42"/>
    </location>
</feature>
<evidence type="ECO:0000313" key="9">
    <source>
        <dbReference type="Proteomes" id="UP001597399"/>
    </source>
</evidence>
<dbReference type="EMBL" id="JBHUMQ010000026">
    <property type="protein sequence ID" value="MFD2694218.1"/>
    <property type="molecule type" value="Genomic_DNA"/>
</dbReference>